<reference evidence="2" key="1">
    <citation type="submission" date="2007-07" db="EMBL/GenBank/DDBJ databases">
        <title>PCAP assembly of the Caenorhabditis remanei genome.</title>
        <authorList>
            <consortium name="The Caenorhabditis remanei Sequencing Consortium"/>
            <person name="Wilson R.K."/>
        </authorList>
    </citation>
    <scope>NUCLEOTIDE SEQUENCE [LARGE SCALE GENOMIC DNA]</scope>
    <source>
        <strain evidence="2">PB4641</strain>
    </source>
</reference>
<feature type="transmembrane region" description="Helical" evidence="1">
    <location>
        <begin position="198"/>
        <end position="223"/>
    </location>
</feature>
<keyword evidence="1" id="KW-1133">Transmembrane helix</keyword>
<dbReference type="eggNOG" id="ENOG502TFWQ">
    <property type="taxonomic scope" value="Eukaryota"/>
</dbReference>
<dbReference type="Proteomes" id="UP000008281">
    <property type="component" value="Unassembled WGS sequence"/>
</dbReference>
<dbReference type="KEGG" id="crq:GCK72_019679"/>
<evidence type="ECO:0000313" key="3">
    <source>
        <dbReference type="Proteomes" id="UP000008281"/>
    </source>
</evidence>
<keyword evidence="1" id="KW-0812">Transmembrane</keyword>
<dbReference type="PANTHER" id="PTHR46891">
    <property type="entry name" value="SERPENTINE RECEPTOR, CLASS H-RELATED"/>
    <property type="match status" value="1"/>
</dbReference>
<accession>E3N7E4</accession>
<dbReference type="OMA" id="LHFWNSW"/>
<dbReference type="Pfam" id="PF10318">
    <property type="entry name" value="7TM_GPCR_Srh"/>
    <property type="match status" value="1"/>
</dbReference>
<dbReference type="HOGENOM" id="CLU_042960_1_1_1"/>
<feature type="transmembrane region" description="Helical" evidence="1">
    <location>
        <begin position="243"/>
        <end position="267"/>
    </location>
</feature>
<keyword evidence="1" id="KW-0472">Membrane</keyword>
<dbReference type="InterPro" id="IPR019422">
    <property type="entry name" value="7TM_GPCR_serpentine_rcpt_Srh"/>
</dbReference>
<feature type="transmembrane region" description="Helical" evidence="1">
    <location>
        <begin position="12"/>
        <end position="35"/>
    </location>
</feature>
<dbReference type="GeneID" id="9813219"/>
<dbReference type="InParanoid" id="E3N7E4"/>
<dbReference type="SUPFAM" id="SSF81321">
    <property type="entry name" value="Family A G protein-coupled receptor-like"/>
    <property type="match status" value="1"/>
</dbReference>
<feature type="transmembrane region" description="Helical" evidence="1">
    <location>
        <begin position="55"/>
        <end position="81"/>
    </location>
</feature>
<feature type="transmembrane region" description="Helical" evidence="1">
    <location>
        <begin position="93"/>
        <end position="113"/>
    </location>
</feature>
<organism evidence="3">
    <name type="scientific">Caenorhabditis remanei</name>
    <name type="common">Caenorhabditis vulgaris</name>
    <dbReference type="NCBI Taxonomy" id="31234"/>
    <lineage>
        <taxon>Eukaryota</taxon>
        <taxon>Metazoa</taxon>
        <taxon>Ecdysozoa</taxon>
        <taxon>Nematoda</taxon>
        <taxon>Chromadorea</taxon>
        <taxon>Rhabditida</taxon>
        <taxon>Rhabditina</taxon>
        <taxon>Rhabditomorpha</taxon>
        <taxon>Rhabditoidea</taxon>
        <taxon>Rhabditidae</taxon>
        <taxon>Peloderinae</taxon>
        <taxon>Caenorhabditis</taxon>
    </lineage>
</organism>
<dbReference type="OrthoDB" id="5822473at2759"/>
<evidence type="ECO:0000256" key="1">
    <source>
        <dbReference type="SAM" id="Phobius"/>
    </source>
</evidence>
<keyword evidence="3" id="KW-1185">Reference proteome</keyword>
<dbReference type="AlphaFoldDB" id="E3N7E4"/>
<dbReference type="FunCoup" id="E3N7E4">
    <property type="interactions" value="1079"/>
</dbReference>
<evidence type="ECO:0008006" key="4">
    <source>
        <dbReference type="Google" id="ProtNLM"/>
    </source>
</evidence>
<evidence type="ECO:0000313" key="2">
    <source>
        <dbReference type="EMBL" id="EFO88505.1"/>
    </source>
</evidence>
<gene>
    <name evidence="2" type="ORF">CRE_13061</name>
</gene>
<feature type="transmembrane region" description="Helical" evidence="1">
    <location>
        <begin position="279"/>
        <end position="298"/>
    </location>
</feature>
<proteinExistence type="predicted"/>
<name>E3N7E4_CAERE</name>
<dbReference type="CTD" id="9813219"/>
<feature type="transmembrane region" description="Helical" evidence="1">
    <location>
        <begin position="133"/>
        <end position="153"/>
    </location>
</feature>
<dbReference type="EMBL" id="DS268547">
    <property type="protein sequence ID" value="EFO88505.1"/>
    <property type="molecule type" value="Genomic_DNA"/>
</dbReference>
<protein>
    <recommendedName>
        <fullName evidence="4">Serpentine Receptor, class H</fullName>
    </recommendedName>
</protein>
<sequence>MDFSFLSDPYYYSLCLYTIAFFSVPIHFFGAYVILFQTPHTMRHVKWVMFNLHFWNSWLDLTMSLFSQPFVIPPVFGGFFLGILNPLGVDMRLQVYIMVTLIMMVGVSTIAIFENRFFLLFAENSWWRYGRVVLYTMNYALALLYFVPTVILIPDQNLARQVIFKMYPQVKPFDTPEHPVYVVAYDHEIRKYIGYRQLISLGTVIAEGSTFLFLLHFNIWNSIRKMTMSQNTLRMQRAFLKAVYMQIAIPAIIMIVPQIVMVILGYLYRNSPEMNSLAYLLMSVHGVSATLIMLYFHAPYKEYCSKLFCRKFQVVKVEANRASTTGTDVLPLKI</sequence>
<dbReference type="RefSeq" id="XP_003095671.2">
    <property type="nucleotide sequence ID" value="XM_003095623.2"/>
</dbReference>